<accession>V8P1A4</accession>
<evidence type="ECO:0000313" key="3">
    <source>
        <dbReference type="Proteomes" id="UP000018936"/>
    </source>
</evidence>
<protein>
    <submittedName>
        <fullName evidence="2">Pxr1</fullName>
    </submittedName>
</protein>
<comment type="caution">
    <text evidence="2">The sequence shown here is derived from an EMBL/GenBank/DDBJ whole genome shotgun (WGS) entry which is preliminary data.</text>
</comment>
<feature type="region of interest" description="Disordered" evidence="1">
    <location>
        <begin position="118"/>
        <end position="213"/>
    </location>
</feature>
<feature type="compositionally biased region" description="Basic and acidic residues" evidence="1">
    <location>
        <begin position="124"/>
        <end position="136"/>
    </location>
</feature>
<keyword evidence="3" id="KW-1185">Reference proteome</keyword>
<gene>
    <name evidence="2" type="primary">PXR1</name>
    <name evidence="2" type="ORF">L345_06134</name>
</gene>
<sequence length="213" mass="24506">MSKVLLQRIGASTLPFETQPFHLGFGKKRLHRRHENVLRYLPGIYVYIPCKESHSQITATINCSVFECTAEHQLYLLSATCPNLQGPNRCLGQEAALLGGGGPPLLLKGRGSTTLHASLSLDNARVDTEGRKEEGRRNRKRKKGKKREGRRWEEKGREGKDRVGKERKGSGERRKKVEKEERKEGKKEGREGQRKERKKEERRRRKERGRKEG</sequence>
<feature type="compositionally biased region" description="Basic residues" evidence="1">
    <location>
        <begin position="137"/>
        <end position="149"/>
    </location>
</feature>
<feature type="non-terminal residue" evidence="2">
    <location>
        <position position="1"/>
    </location>
</feature>
<dbReference type="AlphaFoldDB" id="V8P1A4"/>
<evidence type="ECO:0000256" key="1">
    <source>
        <dbReference type="SAM" id="MobiDB-lite"/>
    </source>
</evidence>
<feature type="compositionally biased region" description="Basic and acidic residues" evidence="1">
    <location>
        <begin position="150"/>
        <end position="194"/>
    </location>
</feature>
<name>V8P1A4_OPHHA</name>
<dbReference type="Proteomes" id="UP000018936">
    <property type="component" value="Unassembled WGS sequence"/>
</dbReference>
<evidence type="ECO:0000313" key="2">
    <source>
        <dbReference type="EMBL" id="ETE68075.1"/>
    </source>
</evidence>
<dbReference type="EMBL" id="AZIM01001109">
    <property type="protein sequence ID" value="ETE68075.1"/>
    <property type="molecule type" value="Genomic_DNA"/>
</dbReference>
<reference evidence="2 3" key="1">
    <citation type="journal article" date="2013" name="Proc. Natl. Acad. Sci. U.S.A.">
        <title>The king cobra genome reveals dynamic gene evolution and adaptation in the snake venom system.</title>
        <authorList>
            <person name="Vonk F.J."/>
            <person name="Casewell N.R."/>
            <person name="Henkel C.V."/>
            <person name="Heimberg A.M."/>
            <person name="Jansen H.J."/>
            <person name="McCleary R.J."/>
            <person name="Kerkkamp H.M."/>
            <person name="Vos R.A."/>
            <person name="Guerreiro I."/>
            <person name="Calvete J.J."/>
            <person name="Wuster W."/>
            <person name="Woods A.E."/>
            <person name="Logan J.M."/>
            <person name="Harrison R.A."/>
            <person name="Castoe T.A."/>
            <person name="de Koning A.P."/>
            <person name="Pollock D.D."/>
            <person name="Yandell M."/>
            <person name="Calderon D."/>
            <person name="Renjifo C."/>
            <person name="Currier R.B."/>
            <person name="Salgado D."/>
            <person name="Pla D."/>
            <person name="Sanz L."/>
            <person name="Hyder A.S."/>
            <person name="Ribeiro J.M."/>
            <person name="Arntzen J.W."/>
            <person name="van den Thillart G.E."/>
            <person name="Boetzer M."/>
            <person name="Pirovano W."/>
            <person name="Dirks R.P."/>
            <person name="Spaink H.P."/>
            <person name="Duboule D."/>
            <person name="McGlinn E."/>
            <person name="Kini R.M."/>
            <person name="Richardson M.K."/>
        </authorList>
    </citation>
    <scope>NUCLEOTIDE SEQUENCE</scope>
    <source>
        <tissue evidence="2">Blood</tissue>
    </source>
</reference>
<organism evidence="2 3">
    <name type="scientific">Ophiophagus hannah</name>
    <name type="common">King cobra</name>
    <name type="synonym">Naja hannah</name>
    <dbReference type="NCBI Taxonomy" id="8665"/>
    <lineage>
        <taxon>Eukaryota</taxon>
        <taxon>Metazoa</taxon>
        <taxon>Chordata</taxon>
        <taxon>Craniata</taxon>
        <taxon>Vertebrata</taxon>
        <taxon>Euteleostomi</taxon>
        <taxon>Lepidosauria</taxon>
        <taxon>Squamata</taxon>
        <taxon>Bifurcata</taxon>
        <taxon>Unidentata</taxon>
        <taxon>Episquamata</taxon>
        <taxon>Toxicofera</taxon>
        <taxon>Serpentes</taxon>
        <taxon>Colubroidea</taxon>
        <taxon>Elapidae</taxon>
        <taxon>Elapinae</taxon>
        <taxon>Ophiophagus</taxon>
    </lineage>
</organism>
<feature type="compositionally biased region" description="Basic residues" evidence="1">
    <location>
        <begin position="195"/>
        <end position="213"/>
    </location>
</feature>
<proteinExistence type="predicted"/>